<comment type="caution">
    <text evidence="3">The sequence shown here is derived from an EMBL/GenBank/DDBJ whole genome shotgun (WGS) entry which is preliminary data.</text>
</comment>
<feature type="transmembrane region" description="Helical" evidence="1">
    <location>
        <begin position="51"/>
        <end position="73"/>
    </location>
</feature>
<sequence length="330" mass="38427">MKHNVYEEFNDMTIELDDYDYEEVDELRSKRWIKNAKKSVSKRTVKKRIKAMVAIGILFIWIGGYTLPVYAMMDPVLHKIADFIGVNRKLETYSNVVNQVVTKKGITVQLGEVLVDSDEIAVTLRVTSKDPLPQYFSIRDADIYINGQVIKTNYLVSEREINNHTFEFCMEWLVEDILKDDLDIRVVFREFGSYEEQIEDKWTFDFNTNGEALMVETFQIPVRETIYVPGGGKIFVEKYTANKLSQKIYFEIIEPVKDVQIEFELHNANGNRYKSQLASIAIQGEGVFKWEGLNDEDLNDILALNLKVAKYGEQYQQVDHEIRIDLSDRE</sequence>
<dbReference type="Gene3D" id="2.60.40.1630">
    <property type="entry name" value="bacillus anthracis domain"/>
    <property type="match status" value="1"/>
</dbReference>
<evidence type="ECO:0000256" key="1">
    <source>
        <dbReference type="SAM" id="Phobius"/>
    </source>
</evidence>
<dbReference type="AlphaFoldDB" id="A0A926IGM8"/>
<accession>A0A926IGM8</accession>
<gene>
    <name evidence="3" type="ORF">H8718_19650</name>
</gene>
<evidence type="ECO:0000259" key="2">
    <source>
        <dbReference type="Pfam" id="PF13786"/>
    </source>
</evidence>
<keyword evidence="4" id="KW-1185">Reference proteome</keyword>
<dbReference type="InterPro" id="IPR025436">
    <property type="entry name" value="DUF4179"/>
</dbReference>
<keyword evidence="1" id="KW-0812">Transmembrane</keyword>
<proteinExistence type="predicted"/>
<reference evidence="3" key="1">
    <citation type="submission" date="2020-08" db="EMBL/GenBank/DDBJ databases">
        <title>Genome public.</title>
        <authorList>
            <person name="Liu C."/>
            <person name="Sun Q."/>
        </authorList>
    </citation>
    <scope>NUCLEOTIDE SEQUENCE</scope>
    <source>
        <strain evidence="3">NSJ-12</strain>
    </source>
</reference>
<organism evidence="3 4">
    <name type="scientific">Zhenhengia yiwuensis</name>
    <dbReference type="NCBI Taxonomy" id="2763666"/>
    <lineage>
        <taxon>Bacteria</taxon>
        <taxon>Bacillati</taxon>
        <taxon>Bacillota</taxon>
        <taxon>Clostridia</taxon>
        <taxon>Lachnospirales</taxon>
        <taxon>Lachnospiraceae</taxon>
        <taxon>Zhenhengia</taxon>
    </lineage>
</organism>
<keyword evidence="1" id="KW-0472">Membrane</keyword>
<dbReference type="EMBL" id="JACRSY010000075">
    <property type="protein sequence ID" value="MBC8581691.1"/>
    <property type="molecule type" value="Genomic_DNA"/>
</dbReference>
<keyword evidence="1" id="KW-1133">Transmembrane helix</keyword>
<name>A0A926IGM8_9FIRM</name>
<evidence type="ECO:0000313" key="3">
    <source>
        <dbReference type="EMBL" id="MBC8581691.1"/>
    </source>
</evidence>
<protein>
    <submittedName>
        <fullName evidence="3">DUF4179 domain-containing protein</fullName>
    </submittedName>
</protein>
<dbReference type="Pfam" id="PF13786">
    <property type="entry name" value="DUF4179"/>
    <property type="match status" value="1"/>
</dbReference>
<dbReference type="RefSeq" id="WP_249334737.1">
    <property type="nucleotide sequence ID" value="NZ_JACRSY010000075.1"/>
</dbReference>
<dbReference type="Proteomes" id="UP000655830">
    <property type="component" value="Unassembled WGS sequence"/>
</dbReference>
<evidence type="ECO:0000313" key="4">
    <source>
        <dbReference type="Proteomes" id="UP000655830"/>
    </source>
</evidence>
<feature type="domain" description="DUF4179" evidence="2">
    <location>
        <begin position="43"/>
        <end position="127"/>
    </location>
</feature>